<evidence type="ECO:0000256" key="4">
    <source>
        <dbReference type="ARBA" id="ARBA00022448"/>
    </source>
</evidence>
<keyword evidence="5" id="KW-1003">Cell membrane</keyword>
<evidence type="ECO:0000256" key="6">
    <source>
        <dbReference type="ARBA" id="ARBA00022692"/>
    </source>
</evidence>
<feature type="transmembrane region" description="Helical" evidence="17">
    <location>
        <begin position="84"/>
        <end position="102"/>
    </location>
</feature>
<dbReference type="SFLD" id="SFLDF00027">
    <property type="entry name" value="p-type_atpase"/>
    <property type="match status" value="1"/>
</dbReference>
<evidence type="ECO:0000256" key="7">
    <source>
        <dbReference type="ARBA" id="ARBA00022723"/>
    </source>
</evidence>
<dbReference type="Gene3D" id="3.40.1110.10">
    <property type="entry name" value="Calcium-transporting ATPase, cytoplasmic domain N"/>
    <property type="match status" value="1"/>
</dbReference>
<evidence type="ECO:0000256" key="15">
    <source>
        <dbReference type="ARBA" id="ARBA00023136"/>
    </source>
</evidence>
<keyword evidence="20" id="KW-1185">Reference proteome</keyword>
<feature type="transmembrane region" description="Helical" evidence="17">
    <location>
        <begin position="751"/>
        <end position="776"/>
    </location>
</feature>
<comment type="catalytic activity">
    <reaction evidence="16">
        <text>Cu(+)(in) + ATP + H2O = Cu(+)(out) + ADP + phosphate + H(+)</text>
        <dbReference type="Rhea" id="RHEA:25792"/>
        <dbReference type="ChEBI" id="CHEBI:15377"/>
        <dbReference type="ChEBI" id="CHEBI:15378"/>
        <dbReference type="ChEBI" id="CHEBI:30616"/>
        <dbReference type="ChEBI" id="CHEBI:43474"/>
        <dbReference type="ChEBI" id="CHEBI:49552"/>
        <dbReference type="ChEBI" id="CHEBI:456216"/>
        <dbReference type="EC" id="7.2.2.8"/>
    </reaction>
</comment>
<feature type="transmembrane region" description="Helical" evidence="17">
    <location>
        <begin position="788"/>
        <end position="809"/>
    </location>
</feature>
<keyword evidence="10" id="KW-0067">ATP-binding</keyword>
<comment type="similarity">
    <text evidence="2">Belongs to the cation transport ATPase (P-type) (TC 3.A.3) family. Type IIA subfamily.</text>
</comment>
<dbReference type="Pfam" id="PF00122">
    <property type="entry name" value="E1-E2_ATPase"/>
    <property type="match status" value="1"/>
</dbReference>
<keyword evidence="15 17" id="KW-0472">Membrane</keyword>
<evidence type="ECO:0000313" key="19">
    <source>
        <dbReference type="EMBL" id="QOP41195.1"/>
    </source>
</evidence>
<feature type="transmembrane region" description="Helical" evidence="17">
    <location>
        <begin position="856"/>
        <end position="877"/>
    </location>
</feature>
<dbReference type="GO" id="GO:0046872">
    <property type="term" value="F:metal ion binding"/>
    <property type="evidence" value="ECO:0007669"/>
    <property type="project" value="UniProtKB-KW"/>
</dbReference>
<dbReference type="InterPro" id="IPR006068">
    <property type="entry name" value="ATPase_P-typ_cation-transptr_C"/>
</dbReference>
<dbReference type="InterPro" id="IPR023214">
    <property type="entry name" value="HAD_sf"/>
</dbReference>
<dbReference type="GO" id="GO:0140581">
    <property type="term" value="F:P-type monovalent copper transporter activity"/>
    <property type="evidence" value="ECO:0007669"/>
    <property type="project" value="UniProtKB-EC"/>
</dbReference>
<evidence type="ECO:0000256" key="13">
    <source>
        <dbReference type="ARBA" id="ARBA00023008"/>
    </source>
</evidence>
<dbReference type="EC" id="7.2.2.8" evidence="3"/>
<keyword evidence="8" id="KW-0547">Nucleotide-binding</keyword>
<keyword evidence="7" id="KW-0479">Metal-binding</keyword>
<dbReference type="Gene3D" id="3.40.50.1000">
    <property type="entry name" value="HAD superfamily/HAD-like"/>
    <property type="match status" value="1"/>
</dbReference>
<feature type="transmembrane region" description="Helical" evidence="17">
    <location>
        <begin position="273"/>
        <end position="299"/>
    </location>
</feature>
<evidence type="ECO:0000256" key="9">
    <source>
        <dbReference type="ARBA" id="ARBA00022796"/>
    </source>
</evidence>
<dbReference type="SUPFAM" id="SSF56784">
    <property type="entry name" value="HAD-like"/>
    <property type="match status" value="1"/>
</dbReference>
<dbReference type="InterPro" id="IPR036412">
    <property type="entry name" value="HAD-like_sf"/>
</dbReference>
<dbReference type="InterPro" id="IPR023299">
    <property type="entry name" value="ATPase_P-typ_cyto_dom_N"/>
</dbReference>
<dbReference type="KEGG" id="smax:FJR03_05340"/>
<dbReference type="SFLD" id="SFLDG00002">
    <property type="entry name" value="C1.7:_P-type_atpase_like"/>
    <property type="match status" value="1"/>
</dbReference>
<dbReference type="InterPro" id="IPR008250">
    <property type="entry name" value="ATPase_P-typ_transduc_dom_A_sf"/>
</dbReference>
<dbReference type="GO" id="GO:0016887">
    <property type="term" value="F:ATP hydrolysis activity"/>
    <property type="evidence" value="ECO:0007669"/>
    <property type="project" value="InterPro"/>
</dbReference>
<dbReference type="InterPro" id="IPR018303">
    <property type="entry name" value="ATPase_P-typ_P_site"/>
</dbReference>
<reference evidence="19 20" key="1">
    <citation type="submission" date="2019-06" db="EMBL/GenBank/DDBJ databases">
        <title>Sulfurimonas gotlandica sp. nov., a chemoautotrophic and psychrotolerant epsilonproteobacterium isolated from a pelagic redoxcline, and an emended description of the genus Sulfurimonas.</title>
        <authorList>
            <person name="Wang S."/>
            <person name="Jiang L."/>
            <person name="Shao Z."/>
        </authorList>
    </citation>
    <scope>NUCLEOTIDE SEQUENCE [LARGE SCALE GENOMIC DNA]</scope>
    <source>
        <strain evidence="19 20">B2</strain>
    </source>
</reference>
<dbReference type="SMART" id="SM00831">
    <property type="entry name" value="Cation_ATPase_N"/>
    <property type="match status" value="1"/>
</dbReference>
<dbReference type="PRINTS" id="PR00121">
    <property type="entry name" value="NAKATPASE"/>
</dbReference>
<dbReference type="Pfam" id="PF08282">
    <property type="entry name" value="Hydrolase_3"/>
    <property type="match status" value="1"/>
</dbReference>
<dbReference type="Proteomes" id="UP000593910">
    <property type="component" value="Chromosome"/>
</dbReference>
<evidence type="ECO:0000259" key="18">
    <source>
        <dbReference type="SMART" id="SM00831"/>
    </source>
</evidence>
<evidence type="ECO:0000256" key="12">
    <source>
        <dbReference type="ARBA" id="ARBA00022989"/>
    </source>
</evidence>
<feature type="transmembrane region" description="Helical" evidence="17">
    <location>
        <begin position="55"/>
        <end position="72"/>
    </location>
</feature>
<dbReference type="GO" id="GO:0005524">
    <property type="term" value="F:ATP binding"/>
    <property type="evidence" value="ECO:0007669"/>
    <property type="project" value="UniProtKB-KW"/>
</dbReference>
<evidence type="ECO:0000256" key="1">
    <source>
        <dbReference type="ARBA" id="ARBA00004651"/>
    </source>
</evidence>
<keyword evidence="4" id="KW-0813">Transport</keyword>
<feature type="transmembrane region" description="Helical" evidence="17">
    <location>
        <begin position="249"/>
        <end position="267"/>
    </location>
</feature>
<dbReference type="InterPro" id="IPR050510">
    <property type="entry name" value="Cation_transp_ATPase_P-type"/>
</dbReference>
<dbReference type="GO" id="GO:1902600">
    <property type="term" value="P:proton transmembrane transport"/>
    <property type="evidence" value="ECO:0007669"/>
    <property type="project" value="TreeGrafter"/>
</dbReference>
<dbReference type="SUPFAM" id="SSF81665">
    <property type="entry name" value="Calcium ATPase, transmembrane domain M"/>
    <property type="match status" value="1"/>
</dbReference>
<dbReference type="InterPro" id="IPR023298">
    <property type="entry name" value="ATPase_P-typ_TM_dom_sf"/>
</dbReference>
<keyword evidence="11" id="KW-1278">Translocase</keyword>
<protein>
    <recommendedName>
        <fullName evidence="3">P-type Cu(+) transporter</fullName>
        <ecNumber evidence="3">7.2.2.8</ecNumber>
    </recommendedName>
</protein>
<keyword evidence="12 17" id="KW-1133">Transmembrane helix</keyword>
<gene>
    <name evidence="19" type="ORF">FJR03_05340</name>
</gene>
<evidence type="ECO:0000313" key="20">
    <source>
        <dbReference type="Proteomes" id="UP000593910"/>
    </source>
</evidence>
<evidence type="ECO:0000256" key="16">
    <source>
        <dbReference type="ARBA" id="ARBA00049289"/>
    </source>
</evidence>
<evidence type="ECO:0000256" key="8">
    <source>
        <dbReference type="ARBA" id="ARBA00022741"/>
    </source>
</evidence>
<proteinExistence type="inferred from homology"/>
<dbReference type="RefSeq" id="WP_193114614.1">
    <property type="nucleotide sequence ID" value="NZ_CP041165.1"/>
</dbReference>
<feature type="transmembrane region" description="Helical" evidence="17">
    <location>
        <begin position="830"/>
        <end position="850"/>
    </location>
</feature>
<keyword evidence="6 17" id="KW-0812">Transmembrane</keyword>
<dbReference type="InterPro" id="IPR044492">
    <property type="entry name" value="P_typ_ATPase_HD_dom"/>
</dbReference>
<dbReference type="InterPro" id="IPR001757">
    <property type="entry name" value="P_typ_ATPase"/>
</dbReference>
<dbReference type="PANTHER" id="PTHR43294:SF21">
    <property type="entry name" value="CATION TRANSPORTING ATPASE"/>
    <property type="match status" value="1"/>
</dbReference>
<evidence type="ECO:0000256" key="3">
    <source>
        <dbReference type="ARBA" id="ARBA00012517"/>
    </source>
</evidence>
<dbReference type="AlphaFoldDB" id="A0A7M1AUU4"/>
<dbReference type="Gene3D" id="1.20.1110.10">
    <property type="entry name" value="Calcium-transporting ATPase, transmembrane domain"/>
    <property type="match status" value="1"/>
</dbReference>
<evidence type="ECO:0000256" key="11">
    <source>
        <dbReference type="ARBA" id="ARBA00022967"/>
    </source>
</evidence>
<dbReference type="PROSITE" id="PS00154">
    <property type="entry name" value="ATPASE_E1_E2"/>
    <property type="match status" value="1"/>
</dbReference>
<dbReference type="Pfam" id="PF00689">
    <property type="entry name" value="Cation_ATPase_C"/>
    <property type="match status" value="1"/>
</dbReference>
<dbReference type="PRINTS" id="PR00119">
    <property type="entry name" value="CATATPASE"/>
</dbReference>
<evidence type="ECO:0000256" key="10">
    <source>
        <dbReference type="ARBA" id="ARBA00022840"/>
    </source>
</evidence>
<sequence>MLPFKLSHETLLHQFRTQREGLSSSEVSKRLNEFGKNLIKTKKEKNYVHEYFKQYIEFFPILLELAGILAFVAHHYQPNEGNNILGFAIFGAVFINATFTFWQNFKADKAMEALLKLMPTIIKVRREGTLQEIDASEIVPGDIIVLEEGDKIAADAVLLEASELYINTSSLNGESKPSKRELHPNTDANRAIEAKNMVFAGTSVVSGSGEAVVISTAMATEFGKIATMTGTIEKGLTPLEKEVINMTKILTALALFAGVIFFILGVFSDKGILIAAIFALSLIVANVPEGLLPTITLSLSLASQRMARRNALIKNLASVQTLGSVTTICTDKTGTLTKNEMTLQEIYLTSGEEISISGSGYTTQGDFTIINEKENSKEILKDFLEACWFNSRATIEEDQPIGDPTELALVVAAHKYNLTYRFNKMAENPFTSERKMMSTFGQVDSKELLFVKGAAEIVFEKCSHYKSSDGVKPFDQNAQQVMEQALEKFENKAYRVLAIAINDKNDEENLTLLGLSAIMDVARPEVKEALETCYSAGIRTIMITGDNPNTAAAIAKQIGLRFDGVISGDEAAKLSHKELQKLLLEKTYIFARMASNQKLKVADALQANGEVVAMTGDGVNDAPVLKRADIGISMGSGTDVAKEASDMVLLDDNFNSIVAAIEEGRTVYFNIKKFVTYILSSNVPEIVPYILSFFLKIPNPLSVIQILSIDLGSDMLPGLALGSEKPEKNIMKRPPVGKNEKILDWEVFKRGYFFVGIIEASAAMFAFITFLLAHGWQYGEVHLNDPVFHAQAMTMTLLGAVTSQLANVWTMRSWDFNIWSMSLTSNKMLIFSNVAVFVWIWAMLNVTAIQKIFNTAYIPLADLWILVPFPLLVLISHETYKYVKLRKTQLTSVS</sequence>
<dbReference type="InterPro" id="IPR004014">
    <property type="entry name" value="ATPase_P-typ_cation-transptr_N"/>
</dbReference>
<keyword evidence="14" id="KW-0406">Ion transport</keyword>
<dbReference type="SFLD" id="SFLDS00003">
    <property type="entry name" value="Haloacid_Dehalogenase"/>
    <property type="match status" value="1"/>
</dbReference>
<dbReference type="Pfam" id="PF13246">
    <property type="entry name" value="Cation_ATPase"/>
    <property type="match status" value="1"/>
</dbReference>
<keyword evidence="9" id="KW-0187">Copper transport</keyword>
<dbReference type="Pfam" id="PF00690">
    <property type="entry name" value="Cation_ATPase_N"/>
    <property type="match status" value="1"/>
</dbReference>
<comment type="subcellular location">
    <subcellularLocation>
        <location evidence="1">Cell membrane</location>
        <topology evidence="1">Multi-pass membrane protein</topology>
    </subcellularLocation>
</comment>
<accession>A0A7M1AUU4</accession>
<organism evidence="19 20">
    <name type="scientific">Sulfurimonas marina</name>
    <dbReference type="NCBI Taxonomy" id="2590551"/>
    <lineage>
        <taxon>Bacteria</taxon>
        <taxon>Pseudomonadati</taxon>
        <taxon>Campylobacterota</taxon>
        <taxon>Epsilonproteobacteria</taxon>
        <taxon>Campylobacterales</taxon>
        <taxon>Sulfurimonadaceae</taxon>
        <taxon>Sulfurimonas</taxon>
    </lineage>
</organism>
<feature type="domain" description="Cation-transporting P-type ATPase N-terminal" evidence="18">
    <location>
        <begin position="2"/>
        <end position="75"/>
    </location>
</feature>
<dbReference type="SUPFAM" id="SSF81653">
    <property type="entry name" value="Calcium ATPase, transduction domain A"/>
    <property type="match status" value="1"/>
</dbReference>
<name>A0A7M1AUU4_9BACT</name>
<dbReference type="EMBL" id="CP041165">
    <property type="protein sequence ID" value="QOP41195.1"/>
    <property type="molecule type" value="Genomic_DNA"/>
</dbReference>
<evidence type="ECO:0000256" key="2">
    <source>
        <dbReference type="ARBA" id="ARBA00005675"/>
    </source>
</evidence>
<dbReference type="PANTHER" id="PTHR43294">
    <property type="entry name" value="SODIUM/POTASSIUM-TRANSPORTING ATPASE SUBUNIT ALPHA"/>
    <property type="match status" value="1"/>
</dbReference>
<dbReference type="GO" id="GO:0005886">
    <property type="term" value="C:plasma membrane"/>
    <property type="evidence" value="ECO:0007669"/>
    <property type="project" value="UniProtKB-SubCell"/>
</dbReference>
<keyword evidence="13" id="KW-0186">Copper</keyword>
<dbReference type="SUPFAM" id="SSF81660">
    <property type="entry name" value="Metal cation-transporting ATPase, ATP-binding domain N"/>
    <property type="match status" value="1"/>
</dbReference>
<dbReference type="NCBIfam" id="TIGR01494">
    <property type="entry name" value="ATPase_P-type"/>
    <property type="match status" value="3"/>
</dbReference>
<evidence type="ECO:0000256" key="17">
    <source>
        <dbReference type="SAM" id="Phobius"/>
    </source>
</evidence>
<dbReference type="FunFam" id="3.40.50.1000:FF:000144">
    <property type="entry name" value="copper-transporting ATPase 1 isoform X2"/>
    <property type="match status" value="1"/>
</dbReference>
<evidence type="ECO:0000256" key="5">
    <source>
        <dbReference type="ARBA" id="ARBA00022475"/>
    </source>
</evidence>
<dbReference type="InterPro" id="IPR059000">
    <property type="entry name" value="ATPase_P-type_domA"/>
</dbReference>
<dbReference type="Gene3D" id="2.70.150.10">
    <property type="entry name" value="Calcium-transporting ATPase, cytoplasmic transduction domain A"/>
    <property type="match status" value="1"/>
</dbReference>
<evidence type="ECO:0000256" key="14">
    <source>
        <dbReference type="ARBA" id="ARBA00023065"/>
    </source>
</evidence>